<feature type="compositionally biased region" description="Basic residues" evidence="1">
    <location>
        <begin position="83"/>
        <end position="93"/>
    </location>
</feature>
<gene>
    <name evidence="2" type="ORF">PC129_g18532</name>
</gene>
<sequence>MAASEAALSFVDEFADGRAAPVPTQPSEVLSKQEMEWALSFPSSSKDSPRSSSSSASPQPNSENHHTTTDEDGSPRRVEHEKPKRTRAPRRQTVKKLLRKSWVTGDSNRARNERRIESAWKPVAQQQRKQYPVYAHLVPGQRFRANMSKAAILTQIPMGKEAALPQREAIQQFKSVVSRIMLNMETRVLKVTSKGKKSAQRWVNWKVPLGMRMLTLIDYEKQREEAS</sequence>
<feature type="region of interest" description="Disordered" evidence="1">
    <location>
        <begin position="1"/>
        <end position="93"/>
    </location>
</feature>
<feature type="compositionally biased region" description="Basic and acidic residues" evidence="1">
    <location>
        <begin position="63"/>
        <end position="82"/>
    </location>
</feature>
<protein>
    <submittedName>
        <fullName evidence="2">Uncharacterized protein</fullName>
    </submittedName>
</protein>
<name>A0A8T1HEH1_9STRA</name>
<reference evidence="2" key="1">
    <citation type="submission" date="2018-05" db="EMBL/GenBank/DDBJ databases">
        <title>Effector identification in a new, highly contiguous assembly of the strawberry crown rot pathogen Phytophthora cactorum.</title>
        <authorList>
            <person name="Armitage A.D."/>
            <person name="Nellist C.F."/>
            <person name="Bates H."/>
            <person name="Vickerstaff R.J."/>
            <person name="Harrison R.J."/>
        </authorList>
    </citation>
    <scope>NUCLEOTIDE SEQUENCE</scope>
    <source>
        <strain evidence="2">P421</strain>
    </source>
</reference>
<evidence type="ECO:0000256" key="1">
    <source>
        <dbReference type="SAM" id="MobiDB-lite"/>
    </source>
</evidence>
<dbReference type="VEuPathDB" id="FungiDB:PC110_g13133"/>
<comment type="caution">
    <text evidence="2">The sequence shown here is derived from an EMBL/GenBank/DDBJ whole genome shotgun (WGS) entry which is preliminary data.</text>
</comment>
<evidence type="ECO:0000313" key="2">
    <source>
        <dbReference type="EMBL" id="KAG3210469.1"/>
    </source>
</evidence>
<dbReference type="EMBL" id="RCMV01001089">
    <property type="protein sequence ID" value="KAG3210469.1"/>
    <property type="molecule type" value="Genomic_DNA"/>
</dbReference>
<evidence type="ECO:0000313" key="3">
    <source>
        <dbReference type="Proteomes" id="UP000760860"/>
    </source>
</evidence>
<proteinExistence type="predicted"/>
<dbReference type="AlphaFoldDB" id="A0A8T1HEH1"/>
<organism evidence="2 3">
    <name type="scientific">Phytophthora cactorum</name>
    <dbReference type="NCBI Taxonomy" id="29920"/>
    <lineage>
        <taxon>Eukaryota</taxon>
        <taxon>Sar</taxon>
        <taxon>Stramenopiles</taxon>
        <taxon>Oomycota</taxon>
        <taxon>Peronosporomycetes</taxon>
        <taxon>Peronosporales</taxon>
        <taxon>Peronosporaceae</taxon>
        <taxon>Phytophthora</taxon>
    </lineage>
</organism>
<dbReference type="Proteomes" id="UP000760860">
    <property type="component" value="Unassembled WGS sequence"/>
</dbReference>
<feature type="compositionally biased region" description="Low complexity" evidence="1">
    <location>
        <begin position="40"/>
        <end position="62"/>
    </location>
</feature>
<accession>A0A8T1HEH1</accession>